<feature type="transmembrane region" description="Helical" evidence="8">
    <location>
        <begin position="179"/>
        <end position="197"/>
    </location>
</feature>
<name>A0A8C7MWY4_ONCKI</name>
<dbReference type="PANTHER" id="PTHR13018">
    <property type="entry name" value="PROBABLE MEMBRANE PROTEIN DUF221-RELATED"/>
    <property type="match status" value="1"/>
</dbReference>
<evidence type="ECO:0000256" key="9">
    <source>
        <dbReference type="SAM" id="SignalP"/>
    </source>
</evidence>
<keyword evidence="14" id="KW-1185">Reference proteome</keyword>
<dbReference type="Ensembl" id="ENSOKIT00005091349.1">
    <property type="protein sequence ID" value="ENSOKIP00005085504.1"/>
    <property type="gene ID" value="ENSOKIG00005036630.1"/>
</dbReference>
<evidence type="ECO:0000256" key="5">
    <source>
        <dbReference type="ARBA" id="ARBA00022989"/>
    </source>
</evidence>
<dbReference type="InterPro" id="IPR045122">
    <property type="entry name" value="Csc1-like"/>
</dbReference>
<feature type="transmembrane region" description="Helical" evidence="8">
    <location>
        <begin position="665"/>
        <end position="690"/>
    </location>
</feature>
<sequence>MSVLLTVVVGVVGWGAVVQGALCPGRGLADCPAQQSNTSGGGKTSRDYCYTARIRSTVLQGLPFGGVPTVLALDFMCFLVLLFVFSILRKVAWDYGRLALVTDADRYITTLQDEEIREKCGEDAVHYLSFQRHIIGLLVVVGVLSVAIVLPVNFSGNLLENNAYSFGRTTIANLDANNMLLWLHTTFAFLYLLLTVYSMRRHTSKMENYRLVETDSSMSIPFNRYLSNLFPSPPSPFSQYRQAYENCCVLEARICYDVAKLMSLNSERKKTERSMKFFKDLQSKEHIPTMINPKPCGHLCCCIIKGCEQEEAVSYYTKLESKLKEEYRKEKEKVNSKPLGMAFVTFQNEAMTAIILKDYNACNCQGCHCQREPRSSSFSQHLHTYSWTVGYAPDPQNHLSVGGFPWWLRCFIINCILFLLLFFLTTPAIIISTMDKFNVTKPVEYLNNPIVTQFFPTLLLWAFSALLPTIVYYSAFFEAHWTRSGENRTTMHKCYTFLIFMVLLLPSLGLSRCVFLPDNGAFFVNYVIASAFIGNAMDLLRIPGLLMYMTRLCLARSAAERRNVKRHQAYEFQFGAAYAWMMCVFTVVMTYSITCPIIVPFGLMYMLLKHLADRYNMYYAYLPSKLDKKIHSGAVNQVVAAPILCLFWLLFFSTLRTGFSAPTSMFTFIVLIITIIVCLSHVCFGHFKYLSAHNYKVKNKHFLFIIQEYIITILNSHWGKLRF</sequence>
<comment type="catalytic activity">
    <reaction evidence="7">
        <text>Ca(2+)(in) = Ca(2+)(out)</text>
        <dbReference type="Rhea" id="RHEA:29671"/>
        <dbReference type="ChEBI" id="CHEBI:29108"/>
    </reaction>
</comment>
<feature type="transmembrane region" description="Helical" evidence="8">
    <location>
        <begin position="450"/>
        <end position="473"/>
    </location>
</feature>
<reference evidence="13" key="2">
    <citation type="submission" date="2025-09" db="UniProtKB">
        <authorList>
            <consortium name="Ensembl"/>
        </authorList>
    </citation>
    <scope>IDENTIFICATION</scope>
</reference>
<comment type="subcellular location">
    <subcellularLocation>
        <location evidence="1">Membrane</location>
        <topology evidence="1">Multi-pass membrane protein</topology>
    </subcellularLocation>
</comment>
<evidence type="ECO:0000256" key="2">
    <source>
        <dbReference type="ARBA" id="ARBA00007779"/>
    </source>
</evidence>
<protein>
    <submittedName>
        <fullName evidence="13">Transmembrane protein 63B</fullName>
    </submittedName>
</protein>
<accession>A0A8C7MWY4</accession>
<proteinExistence type="inferred from homology"/>
<evidence type="ECO:0000259" key="12">
    <source>
        <dbReference type="Pfam" id="PF14703"/>
    </source>
</evidence>
<evidence type="ECO:0000256" key="7">
    <source>
        <dbReference type="ARBA" id="ARBA00036634"/>
    </source>
</evidence>
<organism evidence="13 14">
    <name type="scientific">Oncorhynchus kisutch</name>
    <name type="common">Coho salmon</name>
    <name type="synonym">Salmo kisutch</name>
    <dbReference type="NCBI Taxonomy" id="8019"/>
    <lineage>
        <taxon>Eukaryota</taxon>
        <taxon>Metazoa</taxon>
        <taxon>Chordata</taxon>
        <taxon>Craniata</taxon>
        <taxon>Vertebrata</taxon>
        <taxon>Euteleostomi</taxon>
        <taxon>Actinopterygii</taxon>
        <taxon>Neopterygii</taxon>
        <taxon>Teleostei</taxon>
        <taxon>Protacanthopterygii</taxon>
        <taxon>Salmoniformes</taxon>
        <taxon>Salmonidae</taxon>
        <taxon>Salmoninae</taxon>
        <taxon>Oncorhynchus</taxon>
    </lineage>
</organism>
<dbReference type="PANTHER" id="PTHR13018:SF38">
    <property type="entry name" value="CSC1-LIKE PROTEIN 2"/>
    <property type="match status" value="1"/>
</dbReference>
<feature type="domain" description="CSC1/OSCA1-like cytosolic" evidence="12">
    <location>
        <begin position="241"/>
        <end position="397"/>
    </location>
</feature>
<evidence type="ECO:0000259" key="10">
    <source>
        <dbReference type="Pfam" id="PF02714"/>
    </source>
</evidence>
<evidence type="ECO:0000313" key="14">
    <source>
        <dbReference type="Proteomes" id="UP000694557"/>
    </source>
</evidence>
<dbReference type="Proteomes" id="UP000694557">
    <property type="component" value="Unassembled WGS sequence"/>
</dbReference>
<dbReference type="InterPro" id="IPR027815">
    <property type="entry name" value="CSC1/OSCA1-like_cyt"/>
</dbReference>
<keyword evidence="9" id="KW-0732">Signal</keyword>
<feature type="transmembrane region" description="Helical" evidence="8">
    <location>
        <begin position="406"/>
        <end position="430"/>
    </location>
</feature>
<comment type="similarity">
    <text evidence="2">Belongs to the CSC1 (TC 1.A.17) family.</text>
</comment>
<gene>
    <name evidence="13" type="primary">TMEM63B</name>
</gene>
<feature type="chain" id="PRO_5034556839" evidence="9">
    <location>
        <begin position="21"/>
        <end position="723"/>
    </location>
</feature>
<evidence type="ECO:0000256" key="3">
    <source>
        <dbReference type="ARBA" id="ARBA00022448"/>
    </source>
</evidence>
<keyword evidence="6 8" id="KW-0472">Membrane</keyword>
<feature type="transmembrane region" description="Helical" evidence="8">
    <location>
        <begin position="523"/>
        <end position="548"/>
    </location>
</feature>
<dbReference type="Pfam" id="PF13967">
    <property type="entry name" value="RSN1_TM"/>
    <property type="match status" value="1"/>
</dbReference>
<feature type="domain" description="CSC1/OSCA1-like N-terminal transmembrane" evidence="11">
    <location>
        <begin position="109"/>
        <end position="200"/>
    </location>
</feature>
<reference evidence="13" key="1">
    <citation type="submission" date="2025-08" db="UniProtKB">
        <authorList>
            <consortium name="Ensembl"/>
        </authorList>
    </citation>
    <scope>IDENTIFICATION</scope>
</reference>
<keyword evidence="4 8" id="KW-0812">Transmembrane</keyword>
<dbReference type="AlphaFoldDB" id="A0A8C7MWY4"/>
<dbReference type="Pfam" id="PF02714">
    <property type="entry name" value="RSN1_7TM"/>
    <property type="match status" value="1"/>
</dbReference>
<evidence type="ECO:0000256" key="6">
    <source>
        <dbReference type="ARBA" id="ARBA00023136"/>
    </source>
</evidence>
<feature type="transmembrane region" description="Helical" evidence="8">
    <location>
        <begin position="134"/>
        <end position="159"/>
    </location>
</feature>
<feature type="signal peptide" evidence="9">
    <location>
        <begin position="1"/>
        <end position="20"/>
    </location>
</feature>
<dbReference type="GO" id="GO:0005886">
    <property type="term" value="C:plasma membrane"/>
    <property type="evidence" value="ECO:0007669"/>
    <property type="project" value="TreeGrafter"/>
</dbReference>
<feature type="transmembrane region" description="Helical" evidence="8">
    <location>
        <begin position="633"/>
        <end position="653"/>
    </location>
</feature>
<feature type="transmembrane region" description="Helical" evidence="8">
    <location>
        <begin position="494"/>
        <end position="517"/>
    </location>
</feature>
<keyword evidence="3" id="KW-0813">Transport</keyword>
<evidence type="ECO:0000256" key="1">
    <source>
        <dbReference type="ARBA" id="ARBA00004141"/>
    </source>
</evidence>
<feature type="transmembrane region" description="Helical" evidence="8">
    <location>
        <begin position="597"/>
        <end position="612"/>
    </location>
</feature>
<feature type="domain" description="CSC1/OSCA1-like 7TM region" evidence="10">
    <location>
        <begin position="409"/>
        <end position="658"/>
    </location>
</feature>
<dbReference type="GO" id="GO:0005227">
    <property type="term" value="F:calcium-activated cation channel activity"/>
    <property type="evidence" value="ECO:0007669"/>
    <property type="project" value="InterPro"/>
</dbReference>
<evidence type="ECO:0000256" key="8">
    <source>
        <dbReference type="SAM" id="Phobius"/>
    </source>
</evidence>
<dbReference type="InterPro" id="IPR032880">
    <property type="entry name" value="CSC1/OSCA1-like_N"/>
</dbReference>
<dbReference type="Pfam" id="PF14703">
    <property type="entry name" value="PHM7_cyt"/>
    <property type="match status" value="1"/>
</dbReference>
<evidence type="ECO:0000259" key="11">
    <source>
        <dbReference type="Pfam" id="PF13967"/>
    </source>
</evidence>
<feature type="transmembrane region" description="Helical" evidence="8">
    <location>
        <begin position="569"/>
        <end position="591"/>
    </location>
</feature>
<feature type="transmembrane region" description="Helical" evidence="8">
    <location>
        <begin position="69"/>
        <end position="88"/>
    </location>
</feature>
<dbReference type="GeneTree" id="ENSGT00940000157084"/>
<evidence type="ECO:0000256" key="4">
    <source>
        <dbReference type="ARBA" id="ARBA00022692"/>
    </source>
</evidence>
<dbReference type="InterPro" id="IPR003864">
    <property type="entry name" value="CSC1/OSCA1-like_7TM"/>
</dbReference>
<keyword evidence="5 8" id="KW-1133">Transmembrane helix</keyword>
<evidence type="ECO:0000313" key="13">
    <source>
        <dbReference type="Ensembl" id="ENSOKIP00005085504.1"/>
    </source>
</evidence>